<dbReference type="AlphaFoldDB" id="A0A4C1ZUX8"/>
<sequence>MFIAQTPAEVLRVDQYRYIGNERSSACGRRARRRTGRPEYDYRYANSRASADESGPPSALSECISHKLCSVSL</sequence>
<dbReference type="Proteomes" id="UP000299102">
    <property type="component" value="Unassembled WGS sequence"/>
</dbReference>
<protein>
    <submittedName>
        <fullName evidence="1">Uncharacterized protein</fullName>
    </submittedName>
</protein>
<name>A0A4C1ZUX8_EUMVA</name>
<gene>
    <name evidence="1" type="ORF">EVAR_66956_1</name>
</gene>
<evidence type="ECO:0000313" key="2">
    <source>
        <dbReference type="Proteomes" id="UP000299102"/>
    </source>
</evidence>
<organism evidence="1 2">
    <name type="scientific">Eumeta variegata</name>
    <name type="common">Bagworm moth</name>
    <name type="synonym">Eumeta japonica</name>
    <dbReference type="NCBI Taxonomy" id="151549"/>
    <lineage>
        <taxon>Eukaryota</taxon>
        <taxon>Metazoa</taxon>
        <taxon>Ecdysozoa</taxon>
        <taxon>Arthropoda</taxon>
        <taxon>Hexapoda</taxon>
        <taxon>Insecta</taxon>
        <taxon>Pterygota</taxon>
        <taxon>Neoptera</taxon>
        <taxon>Endopterygota</taxon>
        <taxon>Lepidoptera</taxon>
        <taxon>Glossata</taxon>
        <taxon>Ditrysia</taxon>
        <taxon>Tineoidea</taxon>
        <taxon>Psychidae</taxon>
        <taxon>Oiketicinae</taxon>
        <taxon>Eumeta</taxon>
    </lineage>
</organism>
<proteinExistence type="predicted"/>
<comment type="caution">
    <text evidence="1">The sequence shown here is derived from an EMBL/GenBank/DDBJ whole genome shotgun (WGS) entry which is preliminary data.</text>
</comment>
<accession>A0A4C1ZUX8</accession>
<dbReference type="EMBL" id="BGZK01002155">
    <property type="protein sequence ID" value="GBP91262.1"/>
    <property type="molecule type" value="Genomic_DNA"/>
</dbReference>
<evidence type="ECO:0000313" key="1">
    <source>
        <dbReference type="EMBL" id="GBP91262.1"/>
    </source>
</evidence>
<keyword evidence="2" id="KW-1185">Reference proteome</keyword>
<reference evidence="1 2" key="1">
    <citation type="journal article" date="2019" name="Commun. Biol.">
        <title>The bagworm genome reveals a unique fibroin gene that provides high tensile strength.</title>
        <authorList>
            <person name="Kono N."/>
            <person name="Nakamura H."/>
            <person name="Ohtoshi R."/>
            <person name="Tomita M."/>
            <person name="Numata K."/>
            <person name="Arakawa K."/>
        </authorList>
    </citation>
    <scope>NUCLEOTIDE SEQUENCE [LARGE SCALE GENOMIC DNA]</scope>
</reference>